<dbReference type="AlphaFoldDB" id="A0A482J315"/>
<proteinExistence type="predicted"/>
<name>A0A482J315_9BURK</name>
<organism evidence="1 2">
    <name type="scientific">Cupriavidus metallidurans</name>
    <dbReference type="NCBI Taxonomy" id="119219"/>
    <lineage>
        <taxon>Bacteria</taxon>
        <taxon>Pseudomonadati</taxon>
        <taxon>Pseudomonadota</taxon>
        <taxon>Betaproteobacteria</taxon>
        <taxon>Burkholderiales</taxon>
        <taxon>Burkholderiaceae</taxon>
        <taxon>Cupriavidus</taxon>
    </lineage>
</organism>
<evidence type="ECO:0000313" key="1">
    <source>
        <dbReference type="EMBL" id="QBP14007.1"/>
    </source>
</evidence>
<dbReference type="SUPFAM" id="SSF46689">
    <property type="entry name" value="Homeodomain-like"/>
    <property type="match status" value="1"/>
</dbReference>
<accession>A0A482J315</accession>
<dbReference type="SUPFAM" id="SSF48498">
    <property type="entry name" value="Tetracyclin repressor-like, C-terminal domain"/>
    <property type="match status" value="1"/>
</dbReference>
<evidence type="ECO:0000313" key="2">
    <source>
        <dbReference type="Proteomes" id="UP000253772"/>
    </source>
</evidence>
<dbReference type="OrthoDB" id="8909251at2"/>
<reference evidence="1 2" key="1">
    <citation type="submission" date="2019-03" db="EMBL/GenBank/DDBJ databases">
        <title>Comparative insights into the high quality Complete genome sequence of highly metal resistant Cupriavidus metallidurans strain BS1 isolated from a gold-copper mine.</title>
        <authorList>
            <person name="Mazhar H.S."/>
            <person name="Rensing C."/>
        </authorList>
    </citation>
    <scope>NUCLEOTIDE SEQUENCE [LARGE SCALE GENOMIC DNA]</scope>
    <source>
        <strain evidence="1 2">BS1</strain>
    </source>
</reference>
<dbReference type="InterPro" id="IPR009057">
    <property type="entry name" value="Homeodomain-like_sf"/>
</dbReference>
<sequence length="200" mass="22222">MATRRTDEAFLEELTHLLITTGVSSLTIGEMAQRMRCSRRRLYEIAETKEELFVHVCRNVLEANLEKGYAAAKRAPDAARAISAYMHATLNATGLSKAALTDLDAIETGRKVFDDYQLARVRGLESMIEEGVRQGLMAPHNPRLVSEAILGAAHRLRNQQFLQQTGMKIGDAFSEFYELILNGLLVRPSAPTPRAKPPRG</sequence>
<dbReference type="RefSeq" id="WP_024570443.1">
    <property type="nucleotide sequence ID" value="NZ_CP037901.1"/>
</dbReference>
<dbReference type="Gene3D" id="1.10.357.10">
    <property type="entry name" value="Tetracycline Repressor, domain 2"/>
    <property type="match status" value="1"/>
</dbReference>
<gene>
    <name evidence="1" type="ORF">DDF84_031255</name>
</gene>
<dbReference type="Proteomes" id="UP000253772">
    <property type="component" value="Chromosome c2"/>
</dbReference>
<dbReference type="EMBL" id="CP037901">
    <property type="protein sequence ID" value="QBP14007.1"/>
    <property type="molecule type" value="Genomic_DNA"/>
</dbReference>
<protein>
    <submittedName>
        <fullName evidence="1">TetR/AcrR family transcriptional regulator</fullName>
    </submittedName>
</protein>
<dbReference type="InterPro" id="IPR036271">
    <property type="entry name" value="Tet_transcr_reg_TetR-rel_C_sf"/>
</dbReference>